<dbReference type="Gene3D" id="1.25.40.10">
    <property type="entry name" value="Tetratricopeptide repeat domain"/>
    <property type="match status" value="1"/>
</dbReference>
<feature type="domain" description="RNA-polymerase II-associated protein 3-like C-terminal" evidence="7">
    <location>
        <begin position="268"/>
        <end position="360"/>
    </location>
</feature>
<dbReference type="AlphaFoldDB" id="A0A0C9U6W5"/>
<evidence type="ECO:0000256" key="5">
    <source>
        <dbReference type="PROSITE-ProRule" id="PRU00339"/>
    </source>
</evidence>
<dbReference type="OrthoDB" id="629492at2759"/>
<accession>A0A0C9U6W5</accession>
<keyword evidence="1" id="KW-0677">Repeat</keyword>
<proteinExistence type="inferred from homology"/>
<evidence type="ECO:0000256" key="3">
    <source>
        <dbReference type="ARBA" id="ARBA00038275"/>
    </source>
</evidence>
<dbReference type="InterPro" id="IPR051966">
    <property type="entry name" value="RPAP3"/>
</dbReference>
<evidence type="ECO:0000256" key="1">
    <source>
        <dbReference type="ARBA" id="ARBA00022737"/>
    </source>
</evidence>
<evidence type="ECO:0000313" key="8">
    <source>
        <dbReference type="EMBL" id="KIJ14911.1"/>
    </source>
</evidence>
<reference evidence="9" key="2">
    <citation type="submission" date="2015-01" db="EMBL/GenBank/DDBJ databases">
        <title>Evolutionary Origins and Diversification of the Mycorrhizal Mutualists.</title>
        <authorList>
            <consortium name="DOE Joint Genome Institute"/>
            <consortium name="Mycorrhizal Genomics Consortium"/>
            <person name="Kohler A."/>
            <person name="Kuo A."/>
            <person name="Nagy L.G."/>
            <person name="Floudas D."/>
            <person name="Copeland A."/>
            <person name="Barry K.W."/>
            <person name="Cichocki N."/>
            <person name="Veneault-Fourrey C."/>
            <person name="LaButti K."/>
            <person name="Lindquist E.A."/>
            <person name="Lipzen A."/>
            <person name="Lundell T."/>
            <person name="Morin E."/>
            <person name="Murat C."/>
            <person name="Riley R."/>
            <person name="Ohm R."/>
            <person name="Sun H."/>
            <person name="Tunlid A."/>
            <person name="Henrissat B."/>
            <person name="Grigoriev I.V."/>
            <person name="Hibbett D.S."/>
            <person name="Martin F."/>
        </authorList>
    </citation>
    <scope>NUCLEOTIDE SEQUENCE [LARGE SCALE GENOMIC DNA]</scope>
    <source>
        <strain evidence="9">ATCC 200175</strain>
    </source>
</reference>
<evidence type="ECO:0000256" key="2">
    <source>
        <dbReference type="ARBA" id="ARBA00022803"/>
    </source>
</evidence>
<keyword evidence="2 5" id="KW-0802">TPR repeat</keyword>
<dbReference type="Proteomes" id="UP000053647">
    <property type="component" value="Unassembled WGS sequence"/>
</dbReference>
<comment type="similarity">
    <text evidence="3">Belongs to the RPAP3 family.</text>
</comment>
<dbReference type="InterPro" id="IPR011990">
    <property type="entry name" value="TPR-like_helical_dom_sf"/>
</dbReference>
<organism evidence="8 9">
    <name type="scientific">Paxillus involutus ATCC 200175</name>
    <dbReference type="NCBI Taxonomy" id="664439"/>
    <lineage>
        <taxon>Eukaryota</taxon>
        <taxon>Fungi</taxon>
        <taxon>Dikarya</taxon>
        <taxon>Basidiomycota</taxon>
        <taxon>Agaricomycotina</taxon>
        <taxon>Agaricomycetes</taxon>
        <taxon>Agaricomycetidae</taxon>
        <taxon>Boletales</taxon>
        <taxon>Paxilineae</taxon>
        <taxon>Paxillaceae</taxon>
        <taxon>Paxillus</taxon>
    </lineage>
</organism>
<evidence type="ECO:0000256" key="6">
    <source>
        <dbReference type="SAM" id="MobiDB-lite"/>
    </source>
</evidence>
<dbReference type="PROSITE" id="PS50005">
    <property type="entry name" value="TPR"/>
    <property type="match status" value="1"/>
</dbReference>
<dbReference type="EMBL" id="KN819339">
    <property type="protein sequence ID" value="KIJ14911.1"/>
    <property type="molecule type" value="Genomic_DNA"/>
</dbReference>
<dbReference type="InterPro" id="IPR013105">
    <property type="entry name" value="TPR_2"/>
</dbReference>
<dbReference type="HOGENOM" id="CLU_023272_0_0_1"/>
<name>A0A0C9U6W5_PAXIN</name>
<dbReference type="SUPFAM" id="SSF48452">
    <property type="entry name" value="TPR-like"/>
    <property type="match status" value="1"/>
</dbReference>
<dbReference type="Pfam" id="PF13432">
    <property type="entry name" value="TPR_16"/>
    <property type="match status" value="1"/>
</dbReference>
<evidence type="ECO:0000313" key="9">
    <source>
        <dbReference type="Proteomes" id="UP000053647"/>
    </source>
</evidence>
<protein>
    <recommendedName>
        <fullName evidence="4">RNA polymerase II-associated protein 3</fullName>
    </recommendedName>
</protein>
<dbReference type="InterPro" id="IPR025986">
    <property type="entry name" value="RPAP3-like_C"/>
</dbReference>
<evidence type="ECO:0000259" key="7">
    <source>
        <dbReference type="Pfam" id="PF13877"/>
    </source>
</evidence>
<feature type="repeat" description="TPR" evidence="5">
    <location>
        <begin position="74"/>
        <end position="107"/>
    </location>
</feature>
<dbReference type="GO" id="GO:0101031">
    <property type="term" value="C:protein folding chaperone complex"/>
    <property type="evidence" value="ECO:0007669"/>
    <property type="project" value="TreeGrafter"/>
</dbReference>
<dbReference type="PANTHER" id="PTHR46423">
    <property type="entry name" value="RNA POLYMERASE II-ASSOCIATED PROTEIN 3"/>
    <property type="match status" value="1"/>
</dbReference>
<dbReference type="SMART" id="SM00028">
    <property type="entry name" value="TPR"/>
    <property type="match status" value="3"/>
</dbReference>
<dbReference type="InterPro" id="IPR019734">
    <property type="entry name" value="TPR_rpt"/>
</dbReference>
<dbReference type="Pfam" id="PF13877">
    <property type="entry name" value="RPAP3_C"/>
    <property type="match status" value="1"/>
</dbReference>
<sequence length="373" mass="41433">MASEKARVAKDQGNAAYKAADYATAVGHYTTAILADSNDPTFFLNRAAAYLKLGKNEDAEKDCDRVLALSTKNVKALFRRGQARRALGKLDDARADFNHALALEPANTSAKNEILEIEESQQQKLKQRNKPTMGFQRPQAPGLSTPTDFPPKRRRVPIEIVETDTRAPRDAQITAPPETNHEALLQPISSRNLDHENKPATTEIAPPKPQTFVDAKQAREASKPLRVSGGIFRHTGNHTIVTRAQTGGTASPQAFTSAPAPSPPIKLPTTLFQFTKSWDSLRSDDDRWSLIRTIPPSSIPAFFQVSLEPELLKSILHTLRTILEQDPGLDTRNVVRDYLLAFTKVPRFGTVMLFMDKQERQLLELLRAKVNSL</sequence>
<dbReference type="PANTHER" id="PTHR46423:SF1">
    <property type="entry name" value="RNA POLYMERASE II-ASSOCIATED PROTEIN 3"/>
    <property type="match status" value="1"/>
</dbReference>
<reference evidence="8 9" key="1">
    <citation type="submission" date="2014-06" db="EMBL/GenBank/DDBJ databases">
        <authorList>
            <consortium name="DOE Joint Genome Institute"/>
            <person name="Kuo A."/>
            <person name="Kohler A."/>
            <person name="Nagy L.G."/>
            <person name="Floudas D."/>
            <person name="Copeland A."/>
            <person name="Barry K.W."/>
            <person name="Cichocki N."/>
            <person name="Veneault-Fourrey C."/>
            <person name="LaButti K."/>
            <person name="Lindquist E.A."/>
            <person name="Lipzen A."/>
            <person name="Lundell T."/>
            <person name="Morin E."/>
            <person name="Murat C."/>
            <person name="Sun H."/>
            <person name="Tunlid A."/>
            <person name="Henrissat B."/>
            <person name="Grigoriev I.V."/>
            <person name="Hibbett D.S."/>
            <person name="Martin F."/>
            <person name="Nordberg H.P."/>
            <person name="Cantor M.N."/>
            <person name="Hua S.X."/>
        </authorList>
    </citation>
    <scope>NUCLEOTIDE SEQUENCE [LARGE SCALE GENOMIC DNA]</scope>
    <source>
        <strain evidence="8 9">ATCC 200175</strain>
    </source>
</reference>
<keyword evidence="9" id="KW-1185">Reference proteome</keyword>
<dbReference type="Pfam" id="PF07719">
    <property type="entry name" value="TPR_2"/>
    <property type="match status" value="1"/>
</dbReference>
<feature type="region of interest" description="Disordered" evidence="6">
    <location>
        <begin position="120"/>
        <end position="152"/>
    </location>
</feature>
<gene>
    <name evidence="8" type="ORF">PAXINDRAFT_115245</name>
</gene>
<evidence type="ECO:0000256" key="4">
    <source>
        <dbReference type="ARBA" id="ARBA00040133"/>
    </source>
</evidence>